<dbReference type="CDD" id="cd07438">
    <property type="entry name" value="PHP_HisPPase_AMP"/>
    <property type="match status" value="1"/>
</dbReference>
<dbReference type="PANTHER" id="PTHR42924:SF3">
    <property type="entry name" value="POLYMERASE_HISTIDINOL PHOSPHATASE N-TERMINAL DOMAIN-CONTAINING PROTEIN"/>
    <property type="match status" value="1"/>
</dbReference>
<dbReference type="InterPro" id="IPR016195">
    <property type="entry name" value="Pol/histidinol_Pase-like"/>
</dbReference>
<dbReference type="EMBL" id="CWGJ01000011">
    <property type="protein sequence ID" value="CRX38049.1"/>
    <property type="molecule type" value="Genomic_DNA"/>
</dbReference>
<dbReference type="GO" id="GO:0004534">
    <property type="term" value="F:5'-3' RNA exonuclease activity"/>
    <property type="evidence" value="ECO:0007669"/>
    <property type="project" value="TreeGrafter"/>
</dbReference>
<dbReference type="InterPro" id="IPR003141">
    <property type="entry name" value="Pol/His_phosphatase_N"/>
</dbReference>
<dbReference type="AlphaFoldDB" id="A0A0H5DQZ7"/>
<dbReference type="RefSeq" id="WP_098038188.1">
    <property type="nucleotide sequence ID" value="NZ_CWGJ01000011.1"/>
</dbReference>
<organism evidence="2 3">
    <name type="scientific">Estrella lausannensis</name>
    <dbReference type="NCBI Taxonomy" id="483423"/>
    <lineage>
        <taxon>Bacteria</taxon>
        <taxon>Pseudomonadati</taxon>
        <taxon>Chlamydiota</taxon>
        <taxon>Chlamydiia</taxon>
        <taxon>Parachlamydiales</taxon>
        <taxon>Candidatus Criblamydiaceae</taxon>
        <taxon>Estrella</taxon>
    </lineage>
</organism>
<evidence type="ECO:0000313" key="2">
    <source>
        <dbReference type="EMBL" id="CRX38049.1"/>
    </source>
</evidence>
<sequence length="278" mass="31160">MPESDFRADLHCHSTCSDGTLSPEQLIELAISKGLKGLSITDHDSIEAYHSIDSSLHESKIELITGAEFTTNHLGVSVHVLAYGFSPSDEGILELSRTHKIRREERIRQMAHLLLKEGIDVGIEKILEHAKMPGRPHLAMAMLGLGVIKEPKEAFEKYIGDGKRCFVKSHAIGTEETVSIIKRANAIPVIAHPHLVKESRVLRDILLMDFEGIEAYYANFPLGHCQKWLDIARNKRWIITGGSDFHGEVKPQIALGASYTPEESFKRIAERYAHNKIR</sequence>
<feature type="domain" description="Polymerase/histidinol phosphatase N-terminal" evidence="1">
    <location>
        <begin position="8"/>
        <end position="73"/>
    </location>
</feature>
<protein>
    <submittedName>
        <fullName evidence="2">Phosphoesterase</fullName>
    </submittedName>
</protein>
<dbReference type="Gene3D" id="1.10.150.650">
    <property type="match status" value="1"/>
</dbReference>
<dbReference type="PANTHER" id="PTHR42924">
    <property type="entry name" value="EXONUCLEASE"/>
    <property type="match status" value="1"/>
</dbReference>
<dbReference type="Proteomes" id="UP000220251">
    <property type="component" value="Unassembled WGS sequence"/>
</dbReference>
<evidence type="ECO:0000313" key="3">
    <source>
        <dbReference type="Proteomes" id="UP000220251"/>
    </source>
</evidence>
<name>A0A0H5DQZ7_9BACT</name>
<reference evidence="3" key="1">
    <citation type="submission" date="2015-06" db="EMBL/GenBank/DDBJ databases">
        <authorList>
            <person name="Bertelli C."/>
        </authorList>
    </citation>
    <scope>NUCLEOTIDE SEQUENCE [LARGE SCALE GENOMIC DNA]</scope>
    <source>
        <strain evidence="3">CRIB-30</strain>
    </source>
</reference>
<proteinExistence type="predicted"/>
<dbReference type="InterPro" id="IPR004013">
    <property type="entry name" value="PHP_dom"/>
</dbReference>
<dbReference type="Pfam" id="PF02811">
    <property type="entry name" value="PHP"/>
    <property type="match status" value="1"/>
</dbReference>
<evidence type="ECO:0000259" key="1">
    <source>
        <dbReference type="SMART" id="SM00481"/>
    </source>
</evidence>
<dbReference type="SMART" id="SM00481">
    <property type="entry name" value="POLIIIAc"/>
    <property type="match status" value="1"/>
</dbReference>
<dbReference type="Gene3D" id="3.20.20.140">
    <property type="entry name" value="Metal-dependent hydrolases"/>
    <property type="match status" value="1"/>
</dbReference>
<dbReference type="SUPFAM" id="SSF89550">
    <property type="entry name" value="PHP domain-like"/>
    <property type="match status" value="1"/>
</dbReference>
<accession>A0A0H5DQZ7</accession>
<dbReference type="GO" id="GO:0035312">
    <property type="term" value="F:5'-3' DNA exonuclease activity"/>
    <property type="evidence" value="ECO:0007669"/>
    <property type="project" value="TreeGrafter"/>
</dbReference>
<dbReference type="OrthoDB" id="9804333at2"/>
<dbReference type="InterPro" id="IPR052018">
    <property type="entry name" value="PHP_domain"/>
</dbReference>
<gene>
    <name evidence="2" type="ORF">ELAC_0697</name>
</gene>
<keyword evidence="3" id="KW-1185">Reference proteome</keyword>